<dbReference type="AlphaFoldDB" id="A0A486XY17"/>
<organism evidence="1">
    <name type="scientific">Rheinheimera sp. BAL341</name>
    <dbReference type="NCBI Taxonomy" id="1708203"/>
    <lineage>
        <taxon>Bacteria</taxon>
        <taxon>Pseudomonadati</taxon>
        <taxon>Pseudomonadota</taxon>
        <taxon>Gammaproteobacteria</taxon>
        <taxon>Chromatiales</taxon>
        <taxon>Chromatiaceae</taxon>
        <taxon>Rheinheimera</taxon>
    </lineage>
</organism>
<gene>
    <name evidence="1" type="ORF">BAL341_3545</name>
</gene>
<evidence type="ECO:0008006" key="2">
    <source>
        <dbReference type="Google" id="ProtNLM"/>
    </source>
</evidence>
<sequence>MNDSQTANIAVSEYNKPVTPLTKKVLFYFYRLFNHLTQSGQVFGLTANGLGHANRSAPFLILARGCYQETNEISAIASVSELRKVLKQKFMTQFCIHHIGALNNGSRLVKTFTVYPQYSDACQHARFVIPETLALAMTVEPGLFQIRQQTGEYFLFKQNNAQWQSVLKSPIMSGFNTAALSLGVHDSVSQYQLAETVKHKLLIWSVLSQSPAWLIDCWQPFKTNRANVNWRPTLVSLTVMIAVYLGASSYYIAHEIDNRTQIVAQYGDSLEQIAAVRAEMEAREALFQQLNSSMPHAGQIQAFWSLLAFLQLKNINVNNLSMQAAELSLTGVADNASQLLTDILKLEFVEKADFDAPIRKVQQDQERFSLKISLKPDPVLITLASASAAEPELKP</sequence>
<reference evidence="1" key="1">
    <citation type="submission" date="2019-04" db="EMBL/GenBank/DDBJ databases">
        <authorList>
            <person name="Brambilla D."/>
        </authorList>
    </citation>
    <scope>NUCLEOTIDE SEQUENCE</scope>
    <source>
        <strain evidence="1">BAL1</strain>
    </source>
</reference>
<accession>A0A486XY17</accession>
<name>A0A486XY17_9GAMM</name>
<protein>
    <recommendedName>
        <fullName evidence="2">General secretion pathway protein L</fullName>
    </recommendedName>
</protein>
<proteinExistence type="predicted"/>
<dbReference type="EMBL" id="CAAJGR010000034">
    <property type="protein sequence ID" value="VHO06531.1"/>
    <property type="molecule type" value="Genomic_DNA"/>
</dbReference>
<evidence type="ECO:0000313" key="1">
    <source>
        <dbReference type="EMBL" id="VHO06531.1"/>
    </source>
</evidence>